<accession>B3DY86</accession>
<organism evidence="1 2">
    <name type="scientific">Methylacidiphilum infernorum (isolate V4)</name>
    <name type="common">Methylokorus infernorum (strain V4)</name>
    <dbReference type="NCBI Taxonomy" id="481448"/>
    <lineage>
        <taxon>Bacteria</taxon>
        <taxon>Pseudomonadati</taxon>
        <taxon>Verrucomicrobiota</taxon>
        <taxon>Methylacidiphilae</taxon>
        <taxon>Methylacidiphilales</taxon>
        <taxon>Methylacidiphilaceae</taxon>
        <taxon>Methylacidiphilum (ex Ratnadevi et al. 2023)</taxon>
    </lineage>
</organism>
<name>B3DY86_METI4</name>
<proteinExistence type="predicted"/>
<dbReference type="STRING" id="481448.Minf_0303"/>
<dbReference type="Proteomes" id="UP000009149">
    <property type="component" value="Chromosome"/>
</dbReference>
<protein>
    <submittedName>
        <fullName evidence="1">Uncharacterized protein</fullName>
    </submittedName>
</protein>
<gene>
    <name evidence="1" type="ordered locus">Minf_0303</name>
</gene>
<reference evidence="1 2" key="1">
    <citation type="journal article" date="2008" name="Biol. Direct">
        <title>Complete genome sequence of the extremely acidophilic methanotroph isolate V4, Methylacidiphilum infernorum, a representative of the bacterial phylum Verrucomicrobia.</title>
        <authorList>
            <person name="Hou S."/>
            <person name="Makarova K.S."/>
            <person name="Saw J.H."/>
            <person name="Senin P."/>
            <person name="Ly B.V."/>
            <person name="Zhou Z."/>
            <person name="Ren Y."/>
            <person name="Wang J."/>
            <person name="Galperin M.Y."/>
            <person name="Omelchenko M.V."/>
            <person name="Wolf Y.I."/>
            <person name="Yutin N."/>
            <person name="Koonin E.V."/>
            <person name="Stott M.B."/>
            <person name="Mountain B.W."/>
            <person name="Crowe M.A."/>
            <person name="Smirnova A.V."/>
            <person name="Dunfield P.F."/>
            <person name="Feng L."/>
            <person name="Wang L."/>
            <person name="Alam M."/>
        </authorList>
    </citation>
    <scope>NUCLEOTIDE SEQUENCE [LARGE SCALE GENOMIC DNA]</scope>
    <source>
        <strain evidence="2">Isolate V4</strain>
    </source>
</reference>
<dbReference type="HOGENOM" id="CLU_3137582_0_0_0"/>
<evidence type="ECO:0000313" key="2">
    <source>
        <dbReference type="Proteomes" id="UP000009149"/>
    </source>
</evidence>
<evidence type="ECO:0000313" key="1">
    <source>
        <dbReference type="EMBL" id="ACD82363.1"/>
    </source>
</evidence>
<dbReference type="EMBL" id="CP000975">
    <property type="protein sequence ID" value="ACD82363.1"/>
    <property type="molecule type" value="Genomic_DNA"/>
</dbReference>
<dbReference type="KEGG" id="min:Minf_0303"/>
<dbReference type="AlphaFoldDB" id="B3DY86"/>
<sequence length="49" mass="6172">MIFLQIKIIIRKIPSNEIFLENRIDFWNPNLRSFHFFDPSWLDRHRPLF</sequence>